<dbReference type="Proteomes" id="UP001165160">
    <property type="component" value="Unassembled WGS sequence"/>
</dbReference>
<feature type="compositionally biased region" description="Basic and acidic residues" evidence="1">
    <location>
        <begin position="163"/>
        <end position="184"/>
    </location>
</feature>
<gene>
    <name evidence="2" type="ORF">TrVE_jg2178</name>
</gene>
<name>A0A9W7FLP2_9STRA</name>
<dbReference type="EMBL" id="BRXX01000497">
    <property type="protein sequence ID" value="GMI14320.1"/>
    <property type="molecule type" value="Genomic_DNA"/>
</dbReference>
<feature type="region of interest" description="Disordered" evidence="1">
    <location>
        <begin position="132"/>
        <end position="184"/>
    </location>
</feature>
<protein>
    <recommendedName>
        <fullName evidence="4">AP2/ERF domain-containing protein</fullName>
    </recommendedName>
</protein>
<dbReference type="AlphaFoldDB" id="A0A9W7FLP2"/>
<evidence type="ECO:0000256" key="1">
    <source>
        <dbReference type="SAM" id="MobiDB-lite"/>
    </source>
</evidence>
<sequence>MPSQQTWSLQLEEGPPTLITYDGSDFVTVNGMEVRVRHMHPTSTFSSFNERRCFTNYSGYKLEFEPKKKGGVGGGLLRRKSGYELKVDGRLICDEAAAGPKNFREMEEGSYVIAVGEGGGGDGSPVRWDEIDMDGEGEGEGGGEEKRGSEVELIERVSGGSRGGEEVKEDVKEGDRKAGELPKGVEYDGIGYSAGITIGGKYRVLGTFETVEEAERCYQEADTKFRRK</sequence>
<reference evidence="3" key="1">
    <citation type="journal article" date="2023" name="Commun. Biol.">
        <title>Genome analysis of Parmales, the sister group of diatoms, reveals the evolutionary specialization of diatoms from phago-mixotrophs to photoautotrophs.</title>
        <authorList>
            <person name="Ban H."/>
            <person name="Sato S."/>
            <person name="Yoshikawa S."/>
            <person name="Yamada K."/>
            <person name="Nakamura Y."/>
            <person name="Ichinomiya M."/>
            <person name="Sato N."/>
            <person name="Blanc-Mathieu R."/>
            <person name="Endo H."/>
            <person name="Kuwata A."/>
            <person name="Ogata H."/>
        </authorList>
    </citation>
    <scope>NUCLEOTIDE SEQUENCE [LARGE SCALE GENOMIC DNA]</scope>
    <source>
        <strain evidence="3">NIES 3699</strain>
    </source>
</reference>
<organism evidence="2 3">
    <name type="scientific">Triparma verrucosa</name>
    <dbReference type="NCBI Taxonomy" id="1606542"/>
    <lineage>
        <taxon>Eukaryota</taxon>
        <taxon>Sar</taxon>
        <taxon>Stramenopiles</taxon>
        <taxon>Ochrophyta</taxon>
        <taxon>Bolidophyceae</taxon>
        <taxon>Parmales</taxon>
        <taxon>Triparmaceae</taxon>
        <taxon>Triparma</taxon>
    </lineage>
</organism>
<comment type="caution">
    <text evidence="2">The sequence shown here is derived from an EMBL/GenBank/DDBJ whole genome shotgun (WGS) entry which is preliminary data.</text>
</comment>
<accession>A0A9W7FLP2</accession>
<evidence type="ECO:0000313" key="2">
    <source>
        <dbReference type="EMBL" id="GMI14320.1"/>
    </source>
</evidence>
<keyword evidence="3" id="KW-1185">Reference proteome</keyword>
<feature type="compositionally biased region" description="Basic and acidic residues" evidence="1">
    <location>
        <begin position="143"/>
        <end position="155"/>
    </location>
</feature>
<evidence type="ECO:0000313" key="3">
    <source>
        <dbReference type="Proteomes" id="UP001165160"/>
    </source>
</evidence>
<evidence type="ECO:0008006" key="4">
    <source>
        <dbReference type="Google" id="ProtNLM"/>
    </source>
</evidence>
<proteinExistence type="predicted"/>
<feature type="compositionally biased region" description="Acidic residues" evidence="1">
    <location>
        <begin position="132"/>
        <end position="142"/>
    </location>
</feature>